<dbReference type="EMBL" id="CP037940">
    <property type="protein sequence ID" value="QBO35590.1"/>
    <property type="molecule type" value="Genomic_DNA"/>
</dbReference>
<dbReference type="AlphaFoldDB" id="A0A4P6YSH0"/>
<name>A0A4P6YSH0_9LACO</name>
<gene>
    <name evidence="2" type="ORF">EQG49_03515</name>
</gene>
<dbReference type="PANTHER" id="PTHR43054:SF1">
    <property type="entry name" value="SCYLLO-INOSITOL 2-DEHYDROGENASE (NADP(+)) IOLU"/>
    <property type="match status" value="1"/>
</dbReference>
<dbReference type="PANTHER" id="PTHR43054">
    <property type="match status" value="1"/>
</dbReference>
<organism evidence="2 3">
    <name type="scientific">Periweissella cryptocerci</name>
    <dbReference type="NCBI Taxonomy" id="2506420"/>
    <lineage>
        <taxon>Bacteria</taxon>
        <taxon>Bacillati</taxon>
        <taxon>Bacillota</taxon>
        <taxon>Bacilli</taxon>
        <taxon>Lactobacillales</taxon>
        <taxon>Lactobacillaceae</taxon>
        <taxon>Periweissella</taxon>
    </lineage>
</organism>
<dbReference type="Gene3D" id="3.30.360.10">
    <property type="entry name" value="Dihydrodipicolinate Reductase, domain 2"/>
    <property type="match status" value="1"/>
</dbReference>
<dbReference type="InterPro" id="IPR000683">
    <property type="entry name" value="Gfo/Idh/MocA-like_OxRdtase_N"/>
</dbReference>
<dbReference type="GO" id="GO:0000166">
    <property type="term" value="F:nucleotide binding"/>
    <property type="evidence" value="ECO:0007669"/>
    <property type="project" value="InterPro"/>
</dbReference>
<dbReference type="KEGG" id="wei:EQG49_03515"/>
<evidence type="ECO:0000313" key="3">
    <source>
        <dbReference type="Proteomes" id="UP000292886"/>
    </source>
</evidence>
<accession>A0A4P6YSH0</accession>
<dbReference type="RefSeq" id="WP_133362669.1">
    <property type="nucleotide sequence ID" value="NZ_CP037940.1"/>
</dbReference>
<dbReference type="Proteomes" id="UP000292886">
    <property type="component" value="Chromosome"/>
</dbReference>
<dbReference type="SUPFAM" id="SSF55347">
    <property type="entry name" value="Glyceraldehyde-3-phosphate dehydrogenase-like, C-terminal domain"/>
    <property type="match status" value="1"/>
</dbReference>
<dbReference type="InterPro" id="IPR036291">
    <property type="entry name" value="NAD(P)-bd_dom_sf"/>
</dbReference>
<dbReference type="OrthoDB" id="9815825at2"/>
<dbReference type="SUPFAM" id="SSF51735">
    <property type="entry name" value="NAD(P)-binding Rossmann-fold domains"/>
    <property type="match status" value="1"/>
</dbReference>
<protein>
    <submittedName>
        <fullName evidence="2">Gfo/Idh/MocA family oxidoreductase</fullName>
    </submittedName>
</protein>
<keyword evidence="3" id="KW-1185">Reference proteome</keyword>
<evidence type="ECO:0000313" key="2">
    <source>
        <dbReference type="EMBL" id="QBO35590.1"/>
    </source>
</evidence>
<evidence type="ECO:0000259" key="1">
    <source>
        <dbReference type="Pfam" id="PF01408"/>
    </source>
</evidence>
<proteinExistence type="predicted"/>
<dbReference type="Gene3D" id="3.40.50.720">
    <property type="entry name" value="NAD(P)-binding Rossmann-like Domain"/>
    <property type="match status" value="1"/>
</dbReference>
<reference evidence="3" key="1">
    <citation type="submission" date="2019-03" db="EMBL/GenBank/DDBJ databases">
        <title>Weissella sp. 26KH-42 Genome sequencing.</title>
        <authorList>
            <person name="Heo J."/>
            <person name="Kim S.-J."/>
            <person name="Kim J.-S."/>
            <person name="Hong S.-B."/>
            <person name="Kwon S.-W."/>
        </authorList>
    </citation>
    <scope>NUCLEOTIDE SEQUENCE [LARGE SCALE GENOMIC DNA]</scope>
    <source>
        <strain evidence="3">26KH-42</strain>
    </source>
</reference>
<sequence length="331" mass="36841">MTLTVGIIGTSWITQQFIDAVHETGKYELAAIYSRHQERADEFNAQNNNQATTYTDLATFMAADFDVVYIASPNGLHFEQIMLAIENEKHVIVEKPAVANPKEFEKVYSTLRQHPNVRYFEAARHIHQANFKAITAQMAKMELIQGATLVYNKYSSRYDAYLRGENPNVLNPAFAGGALADLGVYPLYAAIAWFGLPKSSTYFATPLNNGGDARGTAILRYADFDVTLIFGKNSNSYLSSEIYGLQDTIVMDNVAELNTVTYHTDGKHAENIGTPAPANPMTTEANVFADIINDFDNHQTEYNDLLVLSQRVNLVLYDLRKSAGIVFPADK</sequence>
<feature type="domain" description="Gfo/Idh/MocA-like oxidoreductase N-terminal" evidence="1">
    <location>
        <begin position="4"/>
        <end position="117"/>
    </location>
</feature>
<dbReference type="Pfam" id="PF01408">
    <property type="entry name" value="GFO_IDH_MocA"/>
    <property type="match status" value="1"/>
</dbReference>